<evidence type="ECO:0000313" key="2">
    <source>
        <dbReference type="EMBL" id="RFU63729.1"/>
    </source>
</evidence>
<keyword evidence="3" id="KW-1185">Reference proteome</keyword>
<name>A0A372LCK9_9BACI</name>
<dbReference type="InterPro" id="IPR016181">
    <property type="entry name" value="Acyl_CoA_acyltransferase"/>
</dbReference>
<evidence type="ECO:0000313" key="3">
    <source>
        <dbReference type="Proteomes" id="UP000262939"/>
    </source>
</evidence>
<feature type="domain" description="N-acetyltransferase" evidence="1">
    <location>
        <begin position="1"/>
        <end position="140"/>
    </location>
</feature>
<dbReference type="EMBL" id="QVTD01000005">
    <property type="protein sequence ID" value="RFU63729.1"/>
    <property type="molecule type" value="Genomic_DNA"/>
</dbReference>
<sequence>MTEWYNKLTEYFPAREMKSKDHMQALFMEKGLIYKREEGPAHIVVYLEKEDFIFIDYILVSGKYRGNGMGSTLINRLKKKGKPIILEVEPITPADPDTKKRVIFYEKNSFRKATSITYKRLHIVTNELNEMDIYYWSPTPKTTEWVFEKMKGIYREVHAYRAADFYGKPAQEVSDVLSYDDNRYRAAK</sequence>
<dbReference type="OrthoDB" id="2425381at2"/>
<protein>
    <submittedName>
        <fullName evidence="2">GNAT family N-acetyltransferase</fullName>
    </submittedName>
</protein>
<dbReference type="InterPro" id="IPR000182">
    <property type="entry name" value="GNAT_dom"/>
</dbReference>
<dbReference type="Gene3D" id="3.40.630.30">
    <property type="match status" value="1"/>
</dbReference>
<dbReference type="AlphaFoldDB" id="A0A372LCK9"/>
<dbReference type="RefSeq" id="WP_117322368.1">
    <property type="nucleotide sequence ID" value="NZ_QVTD01000005.1"/>
</dbReference>
<accession>A0A372LCK9</accession>
<comment type="caution">
    <text evidence="2">The sequence shown here is derived from an EMBL/GenBank/DDBJ whole genome shotgun (WGS) entry which is preliminary data.</text>
</comment>
<dbReference type="Proteomes" id="UP000262939">
    <property type="component" value="Unassembled WGS sequence"/>
</dbReference>
<dbReference type="Pfam" id="PF00583">
    <property type="entry name" value="Acetyltransf_1"/>
    <property type="match status" value="1"/>
</dbReference>
<reference evidence="2 3" key="1">
    <citation type="submission" date="2018-08" db="EMBL/GenBank/DDBJ databases">
        <title>Bacillus chawlae sp. nov., Bacillus glennii sp. nov., and Bacillus saganii sp. nov. Isolated from the Vehicle Assembly Building at Kennedy Space Center where the Viking Spacecraft were Assembled.</title>
        <authorList>
            <person name="Seuylemezian A."/>
            <person name="Vaishampayan P."/>
        </authorList>
    </citation>
    <scope>NUCLEOTIDE SEQUENCE [LARGE SCALE GENOMIC DNA]</scope>
    <source>
        <strain evidence="2 3">V44-8</strain>
    </source>
</reference>
<evidence type="ECO:0000259" key="1">
    <source>
        <dbReference type="PROSITE" id="PS51186"/>
    </source>
</evidence>
<gene>
    <name evidence="2" type="ORF">D0466_09645</name>
</gene>
<dbReference type="GO" id="GO:0016747">
    <property type="term" value="F:acyltransferase activity, transferring groups other than amino-acyl groups"/>
    <property type="evidence" value="ECO:0007669"/>
    <property type="project" value="InterPro"/>
</dbReference>
<proteinExistence type="predicted"/>
<organism evidence="2 3">
    <name type="scientific">Peribacillus glennii</name>
    <dbReference type="NCBI Taxonomy" id="2303991"/>
    <lineage>
        <taxon>Bacteria</taxon>
        <taxon>Bacillati</taxon>
        <taxon>Bacillota</taxon>
        <taxon>Bacilli</taxon>
        <taxon>Bacillales</taxon>
        <taxon>Bacillaceae</taxon>
        <taxon>Peribacillus</taxon>
    </lineage>
</organism>
<keyword evidence="2" id="KW-0808">Transferase</keyword>
<dbReference type="PROSITE" id="PS51186">
    <property type="entry name" value="GNAT"/>
    <property type="match status" value="1"/>
</dbReference>
<dbReference type="SUPFAM" id="SSF55729">
    <property type="entry name" value="Acyl-CoA N-acyltransferases (Nat)"/>
    <property type="match status" value="1"/>
</dbReference>